<dbReference type="Pfam" id="PF01551">
    <property type="entry name" value="Peptidase_M23"/>
    <property type="match status" value="1"/>
</dbReference>
<dbReference type="Proteomes" id="UP000288073">
    <property type="component" value="Unassembled WGS sequence"/>
</dbReference>
<dbReference type="InterPro" id="IPR018392">
    <property type="entry name" value="LysM"/>
</dbReference>
<dbReference type="Gene3D" id="3.10.350.10">
    <property type="entry name" value="LysM domain"/>
    <property type="match status" value="1"/>
</dbReference>
<dbReference type="CDD" id="cd12797">
    <property type="entry name" value="M23_peptidase"/>
    <property type="match status" value="1"/>
</dbReference>
<proteinExistence type="predicted"/>
<sequence length="338" mass="36755">MPAFLALVVLWLLALAQVGPNPPQRSHLEGATLWHTVAPGETLFSLARRYGTTVEELARLNGLKDPSRIRAGQVLRVRPGVEVALPRGSLVYFPPIQGRAFALWVEGYTQGYAEFLGVRYPLVPGEKGLWALLAVGALVEPKGYPLRLVLEGEESLLTLEVAPGDYRRETLALTPSLEELLKDPGLRAEREKVVGACPREGPLTFSRFLKPLEGGRITSAFGTRRRYGTLFTSYHEGLDFAAPLGTPVRAVAGGVVVLSERLRVRGEAVILSHGMGLCTGYWHLSERRVRVGERVKGGQVIGLLGSTGLSTGPHLHLEVRLFGIPVDPAPFFQGLPLP</sequence>
<dbReference type="InterPro" id="IPR036779">
    <property type="entry name" value="LysM_dom_sf"/>
</dbReference>
<dbReference type="EMBL" id="PEMN01000344">
    <property type="protein sequence ID" value="RTI14810.1"/>
    <property type="molecule type" value="Genomic_DNA"/>
</dbReference>
<name>A0A430UZ37_THESC</name>
<dbReference type="RefSeq" id="WP_126206837.1">
    <property type="nucleotide sequence ID" value="NZ_PEMF01000364.1"/>
</dbReference>
<dbReference type="InterPro" id="IPR011055">
    <property type="entry name" value="Dup_hybrid_motif"/>
</dbReference>
<feature type="domain" description="LysM" evidence="1">
    <location>
        <begin position="33"/>
        <end position="77"/>
    </location>
</feature>
<dbReference type="InterPro" id="IPR016047">
    <property type="entry name" value="M23ase_b-sheet_dom"/>
</dbReference>
<reference evidence="2 3" key="1">
    <citation type="journal article" date="2019" name="Extremophiles">
        <title>Biogeography of thermophiles and predominance of Thermus scotoductus in domestic water heaters.</title>
        <authorList>
            <person name="Wilpiszeski R.L."/>
            <person name="Zhang Z."/>
            <person name="House C.H."/>
        </authorList>
    </citation>
    <scope>NUCLEOTIDE SEQUENCE [LARGE SCALE GENOMIC DNA]</scope>
    <source>
        <strain evidence="2 3">10_S10</strain>
    </source>
</reference>
<evidence type="ECO:0000313" key="3">
    <source>
        <dbReference type="Proteomes" id="UP000288073"/>
    </source>
</evidence>
<dbReference type="PANTHER" id="PTHR21666:SF270">
    <property type="entry name" value="MUREIN HYDROLASE ACTIVATOR ENVC"/>
    <property type="match status" value="1"/>
</dbReference>
<dbReference type="InterPro" id="IPR050570">
    <property type="entry name" value="Cell_wall_metabolism_enzyme"/>
</dbReference>
<dbReference type="SUPFAM" id="SSF54106">
    <property type="entry name" value="LysM domain"/>
    <property type="match status" value="1"/>
</dbReference>
<protein>
    <submittedName>
        <fullName evidence="2">Peptidase M23</fullName>
    </submittedName>
</protein>
<evidence type="ECO:0000259" key="1">
    <source>
        <dbReference type="PROSITE" id="PS51782"/>
    </source>
</evidence>
<organism evidence="2 3">
    <name type="scientific">Thermus scotoductus</name>
    <dbReference type="NCBI Taxonomy" id="37636"/>
    <lineage>
        <taxon>Bacteria</taxon>
        <taxon>Thermotogati</taxon>
        <taxon>Deinococcota</taxon>
        <taxon>Deinococci</taxon>
        <taxon>Thermales</taxon>
        <taxon>Thermaceae</taxon>
        <taxon>Thermus</taxon>
    </lineage>
</organism>
<dbReference type="PROSITE" id="PS51782">
    <property type="entry name" value="LYSM"/>
    <property type="match status" value="1"/>
</dbReference>
<dbReference type="SMART" id="SM00257">
    <property type="entry name" value="LysM"/>
    <property type="match status" value="1"/>
</dbReference>
<dbReference type="CDD" id="cd00118">
    <property type="entry name" value="LysM"/>
    <property type="match status" value="1"/>
</dbReference>
<dbReference type="Pfam" id="PF01476">
    <property type="entry name" value="LysM"/>
    <property type="match status" value="1"/>
</dbReference>
<evidence type="ECO:0000313" key="2">
    <source>
        <dbReference type="EMBL" id="RTI14810.1"/>
    </source>
</evidence>
<dbReference type="SUPFAM" id="SSF51261">
    <property type="entry name" value="Duplicated hybrid motif"/>
    <property type="match status" value="1"/>
</dbReference>
<accession>A0A430UZ37</accession>
<dbReference type="GO" id="GO:0004222">
    <property type="term" value="F:metalloendopeptidase activity"/>
    <property type="evidence" value="ECO:0007669"/>
    <property type="project" value="TreeGrafter"/>
</dbReference>
<dbReference type="AlphaFoldDB" id="A0A430UZ37"/>
<dbReference type="PANTHER" id="PTHR21666">
    <property type="entry name" value="PEPTIDASE-RELATED"/>
    <property type="match status" value="1"/>
</dbReference>
<gene>
    <name evidence="2" type="ORF">CSW23_09720</name>
</gene>
<comment type="caution">
    <text evidence="2">The sequence shown here is derived from an EMBL/GenBank/DDBJ whole genome shotgun (WGS) entry which is preliminary data.</text>
</comment>
<dbReference type="Gene3D" id="2.70.70.10">
    <property type="entry name" value="Glucose Permease (Domain IIA)"/>
    <property type="match status" value="1"/>
</dbReference>